<comment type="caution">
    <text evidence="1">The sequence shown here is derived from an EMBL/GenBank/DDBJ whole genome shotgun (WGS) entry which is preliminary data.</text>
</comment>
<sequence>NNKVFNLLKTKENNIKKEASLEQHTEPQLDRLTDNYNNTVSTSTSKDWASITEEEELVPKEIKE</sequence>
<dbReference type="AlphaFoldDB" id="A0A9N9NUK1"/>
<organism evidence="1 2">
    <name type="scientific">Racocetra fulgida</name>
    <dbReference type="NCBI Taxonomy" id="60492"/>
    <lineage>
        <taxon>Eukaryota</taxon>
        <taxon>Fungi</taxon>
        <taxon>Fungi incertae sedis</taxon>
        <taxon>Mucoromycota</taxon>
        <taxon>Glomeromycotina</taxon>
        <taxon>Glomeromycetes</taxon>
        <taxon>Diversisporales</taxon>
        <taxon>Gigasporaceae</taxon>
        <taxon>Racocetra</taxon>
    </lineage>
</organism>
<protein>
    <submittedName>
        <fullName evidence="1">17013_t:CDS:1</fullName>
    </submittedName>
</protein>
<gene>
    <name evidence="1" type="ORF">RFULGI_LOCUS15215</name>
</gene>
<evidence type="ECO:0000313" key="1">
    <source>
        <dbReference type="EMBL" id="CAG8773212.1"/>
    </source>
</evidence>
<feature type="non-terminal residue" evidence="1">
    <location>
        <position position="64"/>
    </location>
</feature>
<name>A0A9N9NUK1_9GLOM</name>
<accession>A0A9N9NUK1</accession>
<evidence type="ECO:0000313" key="2">
    <source>
        <dbReference type="Proteomes" id="UP000789396"/>
    </source>
</evidence>
<feature type="non-terminal residue" evidence="1">
    <location>
        <position position="1"/>
    </location>
</feature>
<dbReference type="EMBL" id="CAJVPZ010047885">
    <property type="protein sequence ID" value="CAG8773212.1"/>
    <property type="molecule type" value="Genomic_DNA"/>
</dbReference>
<keyword evidence="2" id="KW-1185">Reference proteome</keyword>
<dbReference type="Proteomes" id="UP000789396">
    <property type="component" value="Unassembled WGS sequence"/>
</dbReference>
<reference evidence="1" key="1">
    <citation type="submission" date="2021-06" db="EMBL/GenBank/DDBJ databases">
        <authorList>
            <person name="Kallberg Y."/>
            <person name="Tangrot J."/>
            <person name="Rosling A."/>
        </authorList>
    </citation>
    <scope>NUCLEOTIDE SEQUENCE</scope>
    <source>
        <strain evidence="1">IN212</strain>
    </source>
</reference>
<proteinExistence type="predicted"/>